<keyword evidence="1" id="KW-0808">Transferase</keyword>
<organism evidence="4 5">
    <name type="scientific">Candidatus Gottesmanbacteria bacterium RIFCSPHIGHO2_01_FULL_40_15</name>
    <dbReference type="NCBI Taxonomy" id="1798376"/>
    <lineage>
        <taxon>Bacteria</taxon>
        <taxon>Candidatus Gottesmaniibacteriota</taxon>
    </lineage>
</organism>
<reference evidence="4 5" key="1">
    <citation type="journal article" date="2016" name="Nat. Commun.">
        <title>Thousands of microbial genomes shed light on interconnected biogeochemical processes in an aquifer system.</title>
        <authorList>
            <person name="Anantharaman K."/>
            <person name="Brown C.T."/>
            <person name="Hug L.A."/>
            <person name="Sharon I."/>
            <person name="Castelle C.J."/>
            <person name="Probst A.J."/>
            <person name="Thomas B.C."/>
            <person name="Singh A."/>
            <person name="Wilkins M.J."/>
            <person name="Karaoz U."/>
            <person name="Brodie E.L."/>
            <person name="Williams K.H."/>
            <person name="Hubbard S.S."/>
            <person name="Banfield J.F."/>
        </authorList>
    </citation>
    <scope>NUCLEOTIDE SEQUENCE [LARGE SCALE GENOMIC DNA]</scope>
</reference>
<dbReference type="Pfam" id="PF13439">
    <property type="entry name" value="Glyco_transf_4"/>
    <property type="match status" value="1"/>
</dbReference>
<dbReference type="GO" id="GO:0016757">
    <property type="term" value="F:glycosyltransferase activity"/>
    <property type="evidence" value="ECO:0007669"/>
    <property type="project" value="InterPro"/>
</dbReference>
<feature type="domain" description="Glycosyl transferase family 1" evidence="2">
    <location>
        <begin position="169"/>
        <end position="326"/>
    </location>
</feature>
<dbReference type="GO" id="GO:0009103">
    <property type="term" value="P:lipopolysaccharide biosynthetic process"/>
    <property type="evidence" value="ECO:0007669"/>
    <property type="project" value="TreeGrafter"/>
</dbReference>
<feature type="domain" description="Glycosyltransferase subfamily 4-like N-terminal" evidence="3">
    <location>
        <begin position="54"/>
        <end position="146"/>
    </location>
</feature>
<accession>A0A1F5Z286</accession>
<dbReference type="PANTHER" id="PTHR46401">
    <property type="entry name" value="GLYCOSYLTRANSFERASE WBBK-RELATED"/>
    <property type="match status" value="1"/>
</dbReference>
<comment type="caution">
    <text evidence="4">The sequence shown here is derived from an EMBL/GenBank/DDBJ whole genome shotgun (WGS) entry which is preliminary data.</text>
</comment>
<protein>
    <recommendedName>
        <fullName evidence="6">Glycosyl transferase family 1 domain-containing protein</fullName>
    </recommendedName>
</protein>
<dbReference type="InterPro" id="IPR028098">
    <property type="entry name" value="Glyco_trans_4-like_N"/>
</dbReference>
<dbReference type="Pfam" id="PF00534">
    <property type="entry name" value="Glycos_transf_1"/>
    <property type="match status" value="1"/>
</dbReference>
<proteinExistence type="predicted"/>
<dbReference type="CDD" id="cd03809">
    <property type="entry name" value="GT4_MtfB-like"/>
    <property type="match status" value="1"/>
</dbReference>
<evidence type="ECO:0000259" key="2">
    <source>
        <dbReference type="Pfam" id="PF00534"/>
    </source>
</evidence>
<name>A0A1F5Z286_9BACT</name>
<dbReference type="AlphaFoldDB" id="A0A1F5Z286"/>
<dbReference type="Gene3D" id="3.40.50.2000">
    <property type="entry name" value="Glycogen Phosphorylase B"/>
    <property type="match status" value="2"/>
</dbReference>
<dbReference type="EMBL" id="MFJF01000015">
    <property type="protein sequence ID" value="OGG06444.1"/>
    <property type="molecule type" value="Genomic_DNA"/>
</dbReference>
<dbReference type="PANTHER" id="PTHR46401:SF2">
    <property type="entry name" value="GLYCOSYLTRANSFERASE WBBK-RELATED"/>
    <property type="match status" value="1"/>
</dbReference>
<dbReference type="SUPFAM" id="SSF53756">
    <property type="entry name" value="UDP-Glycosyltransferase/glycogen phosphorylase"/>
    <property type="match status" value="1"/>
</dbReference>
<gene>
    <name evidence="4" type="ORF">A2777_05695</name>
</gene>
<evidence type="ECO:0000313" key="4">
    <source>
        <dbReference type="EMBL" id="OGG06444.1"/>
    </source>
</evidence>
<evidence type="ECO:0000256" key="1">
    <source>
        <dbReference type="ARBA" id="ARBA00022679"/>
    </source>
</evidence>
<dbReference type="Proteomes" id="UP000177354">
    <property type="component" value="Unassembled WGS sequence"/>
</dbReference>
<sequence length="355" mass="39895">MKYDPLIKVAFVRPPLSEHAFRGTGSYYRNLLISLKKEDGLEVTAIENGAPVGNFDIIHYPYFDPFFLTMPLISKKNTVVTVHDLIPLKYPDKFKSGIKGLFKWFIQKGTLCRSRHIITDSHSSKKDIAAITGFPQKDIRVIYLGIENVFRKISDNRILMPVLTRYQLNTPFILYVGDINWNKNIPGLIKALSFLEKENGAPQLALVGRGFVNNSGNLTEINKLISDLNLDGKIKRIADVPPDDLVALYNLAEMFILPSFDEGFGLPLLEAMACQTPVISSDRGSLAEISGRAVFSVDPNDSGQMGKAIKKLLKNKELRDRLVAEGILQSQKFTWEKTSRATVNVYKKILGIKEY</sequence>
<evidence type="ECO:0000259" key="3">
    <source>
        <dbReference type="Pfam" id="PF13439"/>
    </source>
</evidence>
<evidence type="ECO:0000313" key="5">
    <source>
        <dbReference type="Proteomes" id="UP000177354"/>
    </source>
</evidence>
<dbReference type="InterPro" id="IPR001296">
    <property type="entry name" value="Glyco_trans_1"/>
</dbReference>
<evidence type="ECO:0008006" key="6">
    <source>
        <dbReference type="Google" id="ProtNLM"/>
    </source>
</evidence>